<protein>
    <submittedName>
        <fullName evidence="1">Uncharacterized protein</fullName>
    </submittedName>
</protein>
<accession>A0AAW2ZMP9</accession>
<dbReference type="AlphaFoldDB" id="A0AAW2ZMP9"/>
<dbReference type="Proteomes" id="UP001431209">
    <property type="component" value="Unassembled WGS sequence"/>
</dbReference>
<keyword evidence="2" id="KW-1185">Reference proteome</keyword>
<comment type="caution">
    <text evidence="1">The sequence shown here is derived from an EMBL/GenBank/DDBJ whole genome shotgun (WGS) entry which is preliminary data.</text>
</comment>
<sequence>MLPSTLEDLDDRDDYDVIYSNLKRSEPLQNHVLVSRIIQSINPQKFNLKILQDVFQSFATAFGKPIKYDPSQFSNIPVSDKRSNPVHFEYDNKTWCAKVQRLKWENYQDNNKEWNTYSIKLPNDGYIYHHTHEDKTQGSSVLCESSHSFISELIDTALNFFDDDNISIRVFYLNNRSRMNVKVKSVKHKAWLQITFEYGYPKQHVTNGWFTKEQMEKLINKK</sequence>
<dbReference type="EMBL" id="JAOPGA020001696">
    <property type="protein sequence ID" value="KAL0490557.1"/>
    <property type="molecule type" value="Genomic_DNA"/>
</dbReference>
<organism evidence="1 2">
    <name type="scientific">Acrasis kona</name>
    <dbReference type="NCBI Taxonomy" id="1008807"/>
    <lineage>
        <taxon>Eukaryota</taxon>
        <taxon>Discoba</taxon>
        <taxon>Heterolobosea</taxon>
        <taxon>Tetramitia</taxon>
        <taxon>Eutetramitia</taxon>
        <taxon>Acrasidae</taxon>
        <taxon>Acrasis</taxon>
    </lineage>
</organism>
<evidence type="ECO:0000313" key="1">
    <source>
        <dbReference type="EMBL" id="KAL0490557.1"/>
    </source>
</evidence>
<evidence type="ECO:0000313" key="2">
    <source>
        <dbReference type="Proteomes" id="UP001431209"/>
    </source>
</evidence>
<name>A0AAW2ZMP9_9EUKA</name>
<proteinExistence type="predicted"/>
<reference evidence="1 2" key="1">
    <citation type="submission" date="2024-03" db="EMBL/GenBank/DDBJ databases">
        <title>The Acrasis kona genome and developmental transcriptomes reveal deep origins of eukaryotic multicellular pathways.</title>
        <authorList>
            <person name="Sheikh S."/>
            <person name="Fu C.-J."/>
            <person name="Brown M.W."/>
            <person name="Baldauf S.L."/>
        </authorList>
    </citation>
    <scope>NUCLEOTIDE SEQUENCE [LARGE SCALE GENOMIC DNA]</scope>
    <source>
        <strain evidence="1 2">ATCC MYA-3509</strain>
    </source>
</reference>
<gene>
    <name evidence="1" type="ORF">AKO1_003036</name>
</gene>